<evidence type="ECO:0000256" key="10">
    <source>
        <dbReference type="ARBA" id="ARBA00039063"/>
    </source>
</evidence>
<evidence type="ECO:0000256" key="12">
    <source>
        <dbReference type="ARBA" id="ARBA00049265"/>
    </source>
</evidence>
<keyword evidence="14" id="KW-0732">Signal</keyword>
<dbReference type="AlphaFoldDB" id="A0ABD3NSK2"/>
<keyword evidence="7" id="KW-0560">Oxidoreductase</keyword>
<keyword evidence="8" id="KW-0408">Iron</keyword>
<evidence type="ECO:0000256" key="13">
    <source>
        <dbReference type="RuleBase" id="RU004241"/>
    </source>
</evidence>
<dbReference type="GO" id="GO:0005758">
    <property type="term" value="C:mitochondrial intermembrane space"/>
    <property type="evidence" value="ECO:0007669"/>
    <property type="project" value="UniProtKB-SubCell"/>
</dbReference>
<dbReference type="InterPro" id="IPR019794">
    <property type="entry name" value="Peroxidases_AS"/>
</dbReference>
<accession>A0ABD3NSK2</accession>
<dbReference type="PRINTS" id="PR00459">
    <property type="entry name" value="ASPEROXIDASE"/>
</dbReference>
<feature type="signal peptide" evidence="14">
    <location>
        <begin position="1"/>
        <end position="23"/>
    </location>
</feature>
<evidence type="ECO:0000256" key="5">
    <source>
        <dbReference type="ARBA" id="ARBA00022723"/>
    </source>
</evidence>
<keyword evidence="6" id="KW-0809">Transit peptide</keyword>
<comment type="catalytic activity">
    <reaction evidence="12">
        <text>2 Fe(II)-[cytochrome c] + H2O2 + 2 H(+) = 2 Fe(III)-[cytochrome c] + 2 H2O</text>
        <dbReference type="Rhea" id="RHEA:16581"/>
        <dbReference type="Rhea" id="RHEA-COMP:10350"/>
        <dbReference type="Rhea" id="RHEA-COMP:14399"/>
        <dbReference type="ChEBI" id="CHEBI:15377"/>
        <dbReference type="ChEBI" id="CHEBI:15378"/>
        <dbReference type="ChEBI" id="CHEBI:16240"/>
        <dbReference type="ChEBI" id="CHEBI:29033"/>
        <dbReference type="ChEBI" id="CHEBI:29034"/>
        <dbReference type="EC" id="1.11.1.5"/>
    </reaction>
</comment>
<evidence type="ECO:0000256" key="2">
    <source>
        <dbReference type="ARBA" id="ARBA00004569"/>
    </source>
</evidence>
<protein>
    <recommendedName>
        <fullName evidence="11">Cytochrome c peroxidase, mitochondrial</fullName>
        <ecNumber evidence="10">1.11.1.5</ecNumber>
    </recommendedName>
</protein>
<keyword evidence="9" id="KW-0496">Mitochondrion</keyword>
<evidence type="ECO:0000256" key="1">
    <source>
        <dbReference type="ARBA" id="ARBA00004305"/>
    </source>
</evidence>
<keyword evidence="3" id="KW-0575">Peroxidase</keyword>
<evidence type="ECO:0000313" key="17">
    <source>
        <dbReference type="Proteomes" id="UP001530315"/>
    </source>
</evidence>
<dbReference type="PANTHER" id="PTHR31356">
    <property type="entry name" value="THYLAKOID LUMENAL 29 KDA PROTEIN, CHLOROPLASTIC-RELATED"/>
    <property type="match status" value="1"/>
</dbReference>
<dbReference type="FunFam" id="1.10.420.10:FF:000009">
    <property type="entry name" value="Ascorbate peroxidase"/>
    <property type="match status" value="1"/>
</dbReference>
<dbReference type="Pfam" id="PF00141">
    <property type="entry name" value="peroxidase"/>
    <property type="match status" value="1"/>
</dbReference>
<evidence type="ECO:0000259" key="15">
    <source>
        <dbReference type="PROSITE" id="PS50873"/>
    </source>
</evidence>
<dbReference type="PROSITE" id="PS00436">
    <property type="entry name" value="PEROXIDASE_2"/>
    <property type="match status" value="1"/>
</dbReference>
<dbReference type="Gene3D" id="1.10.420.10">
    <property type="entry name" value="Peroxidase, domain 2"/>
    <property type="match status" value="1"/>
</dbReference>
<dbReference type="PANTHER" id="PTHR31356:SF58">
    <property type="entry name" value="CYTOCHROME C PEROXIDASE, MITOCHONDRIAL"/>
    <property type="match status" value="1"/>
</dbReference>
<evidence type="ECO:0000256" key="7">
    <source>
        <dbReference type="ARBA" id="ARBA00023002"/>
    </source>
</evidence>
<dbReference type="GO" id="GO:0004130">
    <property type="term" value="F:cytochrome-c peroxidase activity"/>
    <property type="evidence" value="ECO:0007669"/>
    <property type="project" value="UniProtKB-EC"/>
</dbReference>
<evidence type="ECO:0000256" key="11">
    <source>
        <dbReference type="ARBA" id="ARBA00040313"/>
    </source>
</evidence>
<feature type="chain" id="PRO_5044752552" description="Cytochrome c peroxidase, mitochondrial" evidence="14">
    <location>
        <begin position="24"/>
        <end position="374"/>
    </location>
</feature>
<evidence type="ECO:0000256" key="6">
    <source>
        <dbReference type="ARBA" id="ARBA00022946"/>
    </source>
</evidence>
<gene>
    <name evidence="16" type="ORF">ACHAW5_006111</name>
</gene>
<dbReference type="InterPro" id="IPR002016">
    <property type="entry name" value="Haem_peroxidase"/>
</dbReference>
<evidence type="ECO:0000256" key="9">
    <source>
        <dbReference type="ARBA" id="ARBA00023128"/>
    </source>
</evidence>
<dbReference type="InterPro" id="IPR010255">
    <property type="entry name" value="Haem_peroxidase_sf"/>
</dbReference>
<evidence type="ECO:0000256" key="3">
    <source>
        <dbReference type="ARBA" id="ARBA00022559"/>
    </source>
</evidence>
<sequence length="374" mass="39712">MTRLIKIALSPLLLSWEWGSTASSAIAFSPPASTTSRPAPRGASIIARASSSSPSSFNDGDVVVGHAGGRRALLSSSAAWAAAVFGCGLPAIANAAIATVAPADYAAVARDIAAIIRGDPNKGPTLVRLAWHSSGTYDRMAKDGGSGGGTIRFKEELAHGGNAGLQKTAVTWLEAVKRKYGKSISYADLYTLAGVVAIKELGGPTIPWSSGRVDAIDPSAVTPDGRLPNADVGPPGYDPTDAAHLRAIFNRMGFGDREIVALSGAHALGRCHTTASGYDGPWTPTPTTFNNLYFSFLKQVDWTKRDWSGPFQYEDGSKKFMMLPTDLALIKDSKFKKYVDVYAKDQAKFFADFSKAFNKLEELGTSNLKATEWA</sequence>
<feature type="domain" description="Plant heme peroxidase family profile" evidence="15">
    <location>
        <begin position="173"/>
        <end position="374"/>
    </location>
</feature>
<evidence type="ECO:0000256" key="8">
    <source>
        <dbReference type="ARBA" id="ARBA00023004"/>
    </source>
</evidence>
<keyword evidence="17" id="KW-1185">Reference proteome</keyword>
<dbReference type="CDD" id="cd00691">
    <property type="entry name" value="ascorbate_peroxidase"/>
    <property type="match status" value="1"/>
</dbReference>
<dbReference type="InterPro" id="IPR044831">
    <property type="entry name" value="Ccp1-like"/>
</dbReference>
<reference evidence="16 17" key="1">
    <citation type="submission" date="2024-10" db="EMBL/GenBank/DDBJ databases">
        <title>Updated reference genomes for cyclostephanoid diatoms.</title>
        <authorList>
            <person name="Roberts W.R."/>
            <person name="Alverson A.J."/>
        </authorList>
    </citation>
    <scope>NUCLEOTIDE SEQUENCE [LARGE SCALE GENOMIC DNA]</scope>
    <source>
        <strain evidence="16 17">AJA276-08</strain>
    </source>
</reference>
<keyword evidence="4" id="KW-0349">Heme</keyword>
<dbReference type="EMBL" id="JALLAZ020001203">
    <property type="protein sequence ID" value="KAL3778714.1"/>
    <property type="molecule type" value="Genomic_DNA"/>
</dbReference>
<dbReference type="GO" id="GO:0005759">
    <property type="term" value="C:mitochondrial matrix"/>
    <property type="evidence" value="ECO:0007669"/>
    <property type="project" value="UniProtKB-SubCell"/>
</dbReference>
<dbReference type="Gene3D" id="1.10.520.10">
    <property type="match status" value="1"/>
</dbReference>
<proteinExistence type="inferred from homology"/>
<evidence type="ECO:0000256" key="14">
    <source>
        <dbReference type="SAM" id="SignalP"/>
    </source>
</evidence>
<dbReference type="PROSITE" id="PS00435">
    <property type="entry name" value="PEROXIDASE_1"/>
    <property type="match status" value="1"/>
</dbReference>
<comment type="similarity">
    <text evidence="13">Belongs to the peroxidase family.</text>
</comment>
<keyword evidence="5" id="KW-0479">Metal-binding</keyword>
<dbReference type="SUPFAM" id="SSF48113">
    <property type="entry name" value="Heme-dependent peroxidases"/>
    <property type="match status" value="1"/>
</dbReference>
<dbReference type="PROSITE" id="PS50873">
    <property type="entry name" value="PEROXIDASE_4"/>
    <property type="match status" value="1"/>
</dbReference>
<evidence type="ECO:0000313" key="16">
    <source>
        <dbReference type="EMBL" id="KAL3778714.1"/>
    </source>
</evidence>
<dbReference type="Proteomes" id="UP001530315">
    <property type="component" value="Unassembled WGS sequence"/>
</dbReference>
<dbReference type="InterPro" id="IPR019793">
    <property type="entry name" value="Peroxidases_heam-ligand_BS"/>
</dbReference>
<comment type="subcellular location">
    <subcellularLocation>
        <location evidence="2">Mitochondrion intermembrane space</location>
    </subcellularLocation>
    <subcellularLocation>
        <location evidence="1">Mitochondrion matrix</location>
    </subcellularLocation>
</comment>
<comment type="caution">
    <text evidence="16">The sequence shown here is derived from an EMBL/GenBank/DDBJ whole genome shotgun (WGS) entry which is preliminary data.</text>
</comment>
<evidence type="ECO:0000256" key="4">
    <source>
        <dbReference type="ARBA" id="ARBA00022617"/>
    </source>
</evidence>
<organism evidence="16 17">
    <name type="scientific">Stephanodiscus triporus</name>
    <dbReference type="NCBI Taxonomy" id="2934178"/>
    <lineage>
        <taxon>Eukaryota</taxon>
        <taxon>Sar</taxon>
        <taxon>Stramenopiles</taxon>
        <taxon>Ochrophyta</taxon>
        <taxon>Bacillariophyta</taxon>
        <taxon>Coscinodiscophyceae</taxon>
        <taxon>Thalassiosirophycidae</taxon>
        <taxon>Stephanodiscales</taxon>
        <taxon>Stephanodiscaceae</taxon>
        <taxon>Stephanodiscus</taxon>
    </lineage>
</organism>
<dbReference type="EC" id="1.11.1.5" evidence="10"/>
<dbReference type="GO" id="GO:0046872">
    <property type="term" value="F:metal ion binding"/>
    <property type="evidence" value="ECO:0007669"/>
    <property type="project" value="UniProtKB-KW"/>
</dbReference>
<name>A0ABD3NSK2_9STRA</name>
<dbReference type="PRINTS" id="PR00458">
    <property type="entry name" value="PEROXIDASE"/>
</dbReference>
<dbReference type="InterPro" id="IPR002207">
    <property type="entry name" value="Peroxidase_I"/>
</dbReference>